<reference evidence="1" key="1">
    <citation type="submission" date="2020-11" db="EMBL/GenBank/DDBJ databases">
        <authorList>
            <person name="Tran Van P."/>
        </authorList>
    </citation>
    <scope>NUCLEOTIDE SEQUENCE</scope>
</reference>
<dbReference type="EMBL" id="OD566081">
    <property type="protein sequence ID" value="CAD7443311.1"/>
    <property type="molecule type" value="Genomic_DNA"/>
</dbReference>
<sequence length="189" mass="21618">MFKIVCTSSTYNELVCRLSAPPVCIMSLCVDCLHHQYVLVCRLSAPAISMWKQCLRRHARNRLNCRPHWWADELNVMFLLSGLQVTETSAFESQLDVLMVVFPYLALHANARRDLPTLSLFRESESAIGAERLETPPSYIRWRVGKEGVTSVLKGSHRVAYFLWSVAGRESMVIVKKIELEILMNFDVS</sequence>
<name>A0A7R9EXR4_9NEOP</name>
<evidence type="ECO:0000313" key="1">
    <source>
        <dbReference type="EMBL" id="CAD7443311.1"/>
    </source>
</evidence>
<gene>
    <name evidence="1" type="ORF">TBIB3V08_LOCUS5720</name>
</gene>
<organism evidence="1">
    <name type="scientific">Timema bartmani</name>
    <dbReference type="NCBI Taxonomy" id="61472"/>
    <lineage>
        <taxon>Eukaryota</taxon>
        <taxon>Metazoa</taxon>
        <taxon>Ecdysozoa</taxon>
        <taxon>Arthropoda</taxon>
        <taxon>Hexapoda</taxon>
        <taxon>Insecta</taxon>
        <taxon>Pterygota</taxon>
        <taxon>Neoptera</taxon>
        <taxon>Polyneoptera</taxon>
        <taxon>Phasmatodea</taxon>
        <taxon>Timematodea</taxon>
        <taxon>Timematoidea</taxon>
        <taxon>Timematidae</taxon>
        <taxon>Timema</taxon>
    </lineage>
</organism>
<accession>A0A7R9EXR4</accession>
<proteinExistence type="predicted"/>
<protein>
    <submittedName>
        <fullName evidence="1">Uncharacterized protein</fullName>
    </submittedName>
</protein>
<dbReference type="AlphaFoldDB" id="A0A7R9EXR4"/>